<protein>
    <submittedName>
        <fullName evidence="4">3-mercaptopyruvate sulfurtransferase</fullName>
        <ecNumber evidence="4">2.8.1.2</ecNumber>
    </submittedName>
</protein>
<dbReference type="PANTHER" id="PTHR11364">
    <property type="entry name" value="THIOSULFATE SULFERTANSFERASE"/>
    <property type="match status" value="1"/>
</dbReference>
<dbReference type="GO" id="GO:0004792">
    <property type="term" value="F:thiosulfate-cyanide sulfurtransferase activity"/>
    <property type="evidence" value="ECO:0007669"/>
    <property type="project" value="TreeGrafter"/>
</dbReference>
<dbReference type="EMBL" id="CAJEWE010000010">
    <property type="protein sequence ID" value="CAD2077490.1"/>
    <property type="molecule type" value="Genomic_DNA"/>
</dbReference>
<comment type="caution">
    <text evidence="4">The sequence shown here is derived from an EMBL/GenBank/DDBJ whole genome shotgun (WGS) entry which is preliminary data.</text>
</comment>
<evidence type="ECO:0000256" key="2">
    <source>
        <dbReference type="ARBA" id="ARBA00022737"/>
    </source>
</evidence>
<keyword evidence="2" id="KW-0677">Repeat</keyword>
<evidence type="ECO:0000313" key="5">
    <source>
        <dbReference type="Proteomes" id="UP000521032"/>
    </source>
</evidence>
<proteinExistence type="predicted"/>
<dbReference type="InterPro" id="IPR001763">
    <property type="entry name" value="Rhodanese-like_dom"/>
</dbReference>
<gene>
    <name evidence="4" type="primary">sseA</name>
    <name evidence="4" type="ORF">JEOSCH030_01314</name>
</gene>
<evidence type="ECO:0000313" key="4">
    <source>
        <dbReference type="EMBL" id="CAD2077490.1"/>
    </source>
</evidence>
<dbReference type="SMART" id="SM00450">
    <property type="entry name" value="RHOD"/>
    <property type="match status" value="1"/>
</dbReference>
<keyword evidence="4" id="KW-0670">Pyruvate</keyword>
<dbReference type="SUPFAM" id="SSF52821">
    <property type="entry name" value="Rhodanese/Cell cycle control phosphatase"/>
    <property type="match status" value="1"/>
</dbReference>
<dbReference type="InterPro" id="IPR045078">
    <property type="entry name" value="TST/MPST-like"/>
</dbReference>
<dbReference type="Pfam" id="PF00581">
    <property type="entry name" value="Rhodanese"/>
    <property type="match status" value="1"/>
</dbReference>
<dbReference type="RefSeq" id="WP_186087964.1">
    <property type="nucleotide sequence ID" value="NZ_BMDB01000001.1"/>
</dbReference>
<sequence>MTIINEHSLLELDPSNTRFVDARNVFMNAQKTEELINREPFTNTTHVPETPYMVSAAGNGHNKGRSPVPYGKVIHTLYNDLMKDVDTIVIFSFDSSFHHTRLYYLFELYGLESTLYIGSKDVLQSFLKTVTTLPVKLSSEFNARELELNSTIYMTMDEVKEAIKNKKHLLIDVRDYKRYIGSGDALDLKSGHIPTAVNIPNASLYVDGNLSLDSIPDQLELIKKFDFVTVSCGSGMSATPMFVFLKYHNVPVKLYGGSFSEWITDDQNEIETSVNTLESRVDRIE</sequence>
<accession>A0A6V7RJB4</accession>
<reference evidence="4 5" key="1">
    <citation type="submission" date="2020-07" db="EMBL/GenBank/DDBJ databases">
        <authorList>
            <person name="Criscuolo A."/>
        </authorList>
    </citation>
    <scope>NUCLEOTIDE SEQUENCE [LARGE SCALE GENOMIC DNA]</scope>
    <source>
        <strain evidence="5">CIP 111030</strain>
    </source>
</reference>
<keyword evidence="1 4" id="KW-0808">Transferase</keyword>
<evidence type="ECO:0000256" key="1">
    <source>
        <dbReference type="ARBA" id="ARBA00022679"/>
    </source>
</evidence>
<organism evidence="4 5">
    <name type="scientific">Phocicoccus schoeneichii</name>
    <dbReference type="NCBI Taxonomy" id="1812261"/>
    <lineage>
        <taxon>Bacteria</taxon>
        <taxon>Bacillati</taxon>
        <taxon>Bacillota</taxon>
        <taxon>Bacilli</taxon>
        <taxon>Bacillales</taxon>
        <taxon>Salinicoccaceae</taxon>
        <taxon>Phocicoccus</taxon>
    </lineage>
</organism>
<dbReference type="Proteomes" id="UP000521032">
    <property type="component" value="Unassembled WGS sequence"/>
</dbReference>
<dbReference type="PANTHER" id="PTHR11364:SF27">
    <property type="entry name" value="SULFURTRANSFERASE"/>
    <property type="match status" value="1"/>
</dbReference>
<dbReference type="EC" id="2.8.1.2" evidence="4"/>
<evidence type="ECO:0000259" key="3">
    <source>
        <dbReference type="PROSITE" id="PS50206"/>
    </source>
</evidence>
<dbReference type="InterPro" id="IPR036873">
    <property type="entry name" value="Rhodanese-like_dom_sf"/>
</dbReference>
<name>A0A6V7RJB4_9BACL</name>
<dbReference type="AlphaFoldDB" id="A0A6V7RJB4"/>
<dbReference type="Gene3D" id="3.40.250.10">
    <property type="entry name" value="Rhodanese-like domain"/>
    <property type="match status" value="1"/>
</dbReference>
<feature type="domain" description="Rhodanese" evidence="3">
    <location>
        <begin position="164"/>
        <end position="271"/>
    </location>
</feature>
<dbReference type="PROSITE" id="PS50206">
    <property type="entry name" value="RHODANESE_3"/>
    <property type="match status" value="1"/>
</dbReference>
<keyword evidence="5" id="KW-1185">Reference proteome</keyword>
<dbReference type="GO" id="GO:0016784">
    <property type="term" value="F:3-mercaptopyruvate sulfurtransferase activity"/>
    <property type="evidence" value="ECO:0007669"/>
    <property type="project" value="UniProtKB-EC"/>
</dbReference>